<dbReference type="GO" id="GO:0003677">
    <property type="term" value="F:DNA binding"/>
    <property type="evidence" value="ECO:0007669"/>
    <property type="project" value="UniProtKB-KW"/>
</dbReference>
<dbReference type="PIRSF" id="PIRSF019455">
    <property type="entry name" value="CopR_AtkY"/>
    <property type="match status" value="1"/>
</dbReference>
<dbReference type="Gene3D" id="1.10.4040.10">
    <property type="entry name" value="Penicillinase repressor domain"/>
    <property type="match status" value="1"/>
</dbReference>
<keyword evidence="6" id="KW-1185">Reference proteome</keyword>
<sequence length="133" mass="15051">MTFKKPSSPKPTEAELAILNALWKLGPSTVRAVHEELNQNQEQESGYTTTLKMLQIMTEKGLVKRDESQRSHVYEPLFTEQQVQRQLVGHLLDRAFGGSAKKLVMQALSGKKASREEIAEIRKLLDEMEKGSK</sequence>
<accession>B9XKK7</accession>
<keyword evidence="3" id="KW-0238">DNA-binding</keyword>
<comment type="caution">
    <text evidence="5">The sequence shown here is derived from an EMBL/GenBank/DDBJ whole genome shotgun (WGS) entry which is preliminary data.</text>
</comment>
<dbReference type="GO" id="GO:0045892">
    <property type="term" value="P:negative regulation of DNA-templated transcription"/>
    <property type="evidence" value="ECO:0007669"/>
    <property type="project" value="InterPro"/>
</dbReference>
<dbReference type="STRING" id="320771.Cflav_PD2666"/>
<protein>
    <submittedName>
        <fullName evidence="5">Transcriptional repressor, CopY family</fullName>
    </submittedName>
</protein>
<dbReference type="RefSeq" id="WP_007416350.1">
    <property type="nucleotide sequence ID" value="NZ_ABOX02000025.1"/>
</dbReference>
<evidence type="ECO:0000313" key="5">
    <source>
        <dbReference type="EMBL" id="EEF59677.1"/>
    </source>
</evidence>
<evidence type="ECO:0000256" key="2">
    <source>
        <dbReference type="ARBA" id="ARBA00023015"/>
    </source>
</evidence>
<dbReference type="EMBL" id="ABOX02000025">
    <property type="protein sequence ID" value="EEF59677.1"/>
    <property type="molecule type" value="Genomic_DNA"/>
</dbReference>
<dbReference type="Proteomes" id="UP000003688">
    <property type="component" value="Unassembled WGS sequence"/>
</dbReference>
<name>B9XKK7_PEDPL</name>
<dbReference type="OrthoDB" id="279010at2"/>
<proteinExistence type="inferred from homology"/>
<evidence type="ECO:0000256" key="3">
    <source>
        <dbReference type="ARBA" id="ARBA00023125"/>
    </source>
</evidence>
<dbReference type="InterPro" id="IPR036390">
    <property type="entry name" value="WH_DNA-bd_sf"/>
</dbReference>
<dbReference type="Pfam" id="PF03965">
    <property type="entry name" value="Penicillinase_R"/>
    <property type="match status" value="1"/>
</dbReference>
<dbReference type="InterPro" id="IPR036388">
    <property type="entry name" value="WH-like_DNA-bd_sf"/>
</dbReference>
<reference evidence="5 6" key="1">
    <citation type="journal article" date="2011" name="J. Bacteriol.">
        <title>Genome sequence of 'Pedosphaera parvula' Ellin514, an aerobic Verrucomicrobial isolate from pasture soil.</title>
        <authorList>
            <person name="Kant R."/>
            <person name="van Passel M.W."/>
            <person name="Sangwan P."/>
            <person name="Palva A."/>
            <person name="Lucas S."/>
            <person name="Copeland A."/>
            <person name="Lapidus A."/>
            <person name="Glavina Del Rio T."/>
            <person name="Dalin E."/>
            <person name="Tice H."/>
            <person name="Bruce D."/>
            <person name="Goodwin L."/>
            <person name="Pitluck S."/>
            <person name="Chertkov O."/>
            <person name="Larimer F.W."/>
            <person name="Land M.L."/>
            <person name="Hauser L."/>
            <person name="Brettin T.S."/>
            <person name="Detter J.C."/>
            <person name="Han S."/>
            <person name="de Vos W.M."/>
            <person name="Janssen P.H."/>
            <person name="Smidt H."/>
        </authorList>
    </citation>
    <scope>NUCLEOTIDE SEQUENCE [LARGE SCALE GENOMIC DNA]</scope>
    <source>
        <strain evidence="5 6">Ellin514</strain>
    </source>
</reference>
<dbReference type="SUPFAM" id="SSF46785">
    <property type="entry name" value="Winged helix' DNA-binding domain"/>
    <property type="match status" value="1"/>
</dbReference>
<organism evidence="5 6">
    <name type="scientific">Pedosphaera parvula (strain Ellin514)</name>
    <dbReference type="NCBI Taxonomy" id="320771"/>
    <lineage>
        <taxon>Bacteria</taxon>
        <taxon>Pseudomonadati</taxon>
        <taxon>Verrucomicrobiota</taxon>
        <taxon>Pedosphaerae</taxon>
        <taxon>Pedosphaerales</taxon>
        <taxon>Pedosphaeraceae</taxon>
        <taxon>Pedosphaera</taxon>
    </lineage>
</organism>
<comment type="similarity">
    <text evidence="1">Belongs to the BlaI transcriptional regulatory family.</text>
</comment>
<keyword evidence="2" id="KW-0805">Transcription regulation</keyword>
<evidence type="ECO:0000256" key="4">
    <source>
        <dbReference type="ARBA" id="ARBA00023163"/>
    </source>
</evidence>
<gene>
    <name evidence="5" type="ORF">Cflav_PD2666</name>
</gene>
<evidence type="ECO:0000313" key="6">
    <source>
        <dbReference type="Proteomes" id="UP000003688"/>
    </source>
</evidence>
<dbReference type="AlphaFoldDB" id="B9XKK7"/>
<evidence type="ECO:0000256" key="1">
    <source>
        <dbReference type="ARBA" id="ARBA00011046"/>
    </source>
</evidence>
<dbReference type="InterPro" id="IPR005650">
    <property type="entry name" value="BlaI_family"/>
</dbReference>
<dbReference type="Gene3D" id="1.10.10.10">
    <property type="entry name" value="Winged helix-like DNA-binding domain superfamily/Winged helix DNA-binding domain"/>
    <property type="match status" value="1"/>
</dbReference>
<keyword evidence="4" id="KW-0804">Transcription</keyword>